<dbReference type="CDD" id="cd00077">
    <property type="entry name" value="HDc"/>
    <property type="match status" value="1"/>
</dbReference>
<dbReference type="InterPro" id="IPR003607">
    <property type="entry name" value="HD/PDEase_dom"/>
</dbReference>
<dbReference type="PROSITE" id="PS51831">
    <property type="entry name" value="HD"/>
    <property type="match status" value="1"/>
</dbReference>
<organism evidence="2 3">
    <name type="scientific">Geotoga petraea</name>
    <dbReference type="NCBI Taxonomy" id="28234"/>
    <lineage>
        <taxon>Bacteria</taxon>
        <taxon>Thermotogati</taxon>
        <taxon>Thermotogota</taxon>
        <taxon>Thermotogae</taxon>
        <taxon>Petrotogales</taxon>
        <taxon>Petrotogaceae</taxon>
        <taxon>Geotoga</taxon>
    </lineage>
</organism>
<dbReference type="RefSeq" id="WP_135402476.1">
    <property type="nucleotide sequence ID" value="NZ_SRME01000001.1"/>
</dbReference>
<accession>A0A4Z0W611</accession>
<dbReference type="PANTHER" id="PTHR33594:SF1">
    <property type="entry name" value="HD_PDEASE DOMAIN-CONTAINING PROTEIN"/>
    <property type="match status" value="1"/>
</dbReference>
<dbReference type="SUPFAM" id="SSF109604">
    <property type="entry name" value="HD-domain/PDEase-like"/>
    <property type="match status" value="1"/>
</dbReference>
<evidence type="ECO:0000259" key="1">
    <source>
        <dbReference type="PROSITE" id="PS51831"/>
    </source>
</evidence>
<feature type="domain" description="HD" evidence="1">
    <location>
        <begin position="23"/>
        <end position="129"/>
    </location>
</feature>
<comment type="caution">
    <text evidence="2">The sequence shown here is derived from an EMBL/GenBank/DDBJ whole genome shotgun (WGS) entry which is preliminary data.</text>
</comment>
<dbReference type="Proteomes" id="UP000297288">
    <property type="component" value="Unassembled WGS sequence"/>
</dbReference>
<dbReference type="Pfam" id="PF01966">
    <property type="entry name" value="HD"/>
    <property type="match status" value="1"/>
</dbReference>
<evidence type="ECO:0000313" key="2">
    <source>
        <dbReference type="EMBL" id="TGG88862.1"/>
    </source>
</evidence>
<proteinExistence type="predicted"/>
<dbReference type="SMART" id="SM00471">
    <property type="entry name" value="HDc"/>
    <property type="match status" value="1"/>
</dbReference>
<dbReference type="NCBIfam" id="TIGR00277">
    <property type="entry name" value="HDIG"/>
    <property type="match status" value="1"/>
</dbReference>
<dbReference type="AlphaFoldDB" id="A0A4Z0W611"/>
<sequence length="200" mass="22906">MNENIINKSEELLTNADLDGNHDLEHILRVVYNAKIIADTVECDKEVVIISALLHDIGRSKKMLNKYNIKKGHHANTGAKIAYEFLKSLNYPKAKEVSYAISVHNFSKGVIPETIEAKILQDADRLDAIGYVGIMRVFTDERGDIQGKIQHFYDKLLKLKDGMHTKKGKELAEEKHERIEKYLKGLHEEMNQKHKIDISE</sequence>
<dbReference type="OrthoDB" id="9797344at2"/>
<evidence type="ECO:0000313" key="3">
    <source>
        <dbReference type="Proteomes" id="UP000297288"/>
    </source>
</evidence>
<dbReference type="EMBL" id="SRME01000001">
    <property type="protein sequence ID" value="TGG88862.1"/>
    <property type="molecule type" value="Genomic_DNA"/>
</dbReference>
<dbReference type="Gene3D" id="1.10.3210.50">
    <property type="match status" value="1"/>
</dbReference>
<dbReference type="PANTHER" id="PTHR33594">
    <property type="entry name" value="SUPERFAMILY HYDROLASE, PUTATIVE (AFU_ORTHOLOGUE AFUA_1G03035)-RELATED"/>
    <property type="match status" value="1"/>
</dbReference>
<gene>
    <name evidence="2" type="ORF">E4650_01315</name>
</gene>
<dbReference type="InterPro" id="IPR006674">
    <property type="entry name" value="HD_domain"/>
</dbReference>
<dbReference type="InterPro" id="IPR006675">
    <property type="entry name" value="HDIG_dom"/>
</dbReference>
<name>A0A4Z0W611_9BACT</name>
<reference evidence="2 3" key="1">
    <citation type="submission" date="2019-04" db="EMBL/GenBank/DDBJ databases">
        <title>Draft genome sequence data and analysis of a Fermenting Bacterium, Geotoga petraea strain HO-Geo1, isolated from heavy-oil petroleum reservoir in Russia.</title>
        <authorList>
            <person name="Grouzdev D.S."/>
            <person name="Semenova E.M."/>
            <person name="Sokolova D.S."/>
            <person name="Tourova T.P."/>
            <person name="Poltaraus A.B."/>
            <person name="Nazina T.N."/>
        </authorList>
    </citation>
    <scope>NUCLEOTIDE SEQUENCE [LARGE SCALE GENOMIC DNA]</scope>
    <source>
        <strain evidence="2 3">HO-Geo1</strain>
    </source>
</reference>
<protein>
    <submittedName>
        <fullName evidence="2">HD domain-containing protein</fullName>
    </submittedName>
</protein>